<evidence type="ECO:0000256" key="1">
    <source>
        <dbReference type="SAM" id="MobiDB-lite"/>
    </source>
</evidence>
<feature type="compositionally biased region" description="Acidic residues" evidence="1">
    <location>
        <begin position="159"/>
        <end position="179"/>
    </location>
</feature>
<gene>
    <name evidence="2" type="ORF">FH608_050300</name>
</gene>
<feature type="region of interest" description="Disordered" evidence="1">
    <location>
        <begin position="148"/>
        <end position="179"/>
    </location>
</feature>
<keyword evidence="3" id="KW-1185">Reference proteome</keyword>
<accession>A0A5C4UVX7</accession>
<dbReference type="EMBL" id="VDLX02000041">
    <property type="protein sequence ID" value="KAB8182373.1"/>
    <property type="molecule type" value="Genomic_DNA"/>
</dbReference>
<name>A0A5C4UVX7_9ACTN</name>
<protein>
    <recommendedName>
        <fullName evidence="4">DGQHR domain-containing protein</fullName>
    </recommendedName>
</protein>
<reference evidence="2 3" key="1">
    <citation type="submission" date="2019-10" db="EMBL/GenBank/DDBJ databases">
        <title>Nonomuraea sp. nov., isolated from Phyllanthus amarus.</title>
        <authorList>
            <person name="Klykleung N."/>
            <person name="Tanasupawat S."/>
        </authorList>
    </citation>
    <scope>NUCLEOTIDE SEQUENCE [LARGE SCALE GENOMIC DNA]</scope>
    <source>
        <strain evidence="2 3">PA1-10</strain>
    </source>
</reference>
<dbReference type="RefSeq" id="WP_139638320.1">
    <property type="nucleotide sequence ID" value="NZ_VDLX02000041.1"/>
</dbReference>
<feature type="compositionally biased region" description="Basic and acidic residues" evidence="1">
    <location>
        <begin position="148"/>
        <end position="158"/>
    </location>
</feature>
<sequence length="572" mass="64900">MYFRYPACLMRQTPEAKPLILFSAPATEIEQWAGVPQRQRLHGEETVGFQREESVSRVAEISAFFDNPHNIVQNPLLGALQSAQSVTFVPVDEDQSVGHVVIEYESVDDLKLLDLLRRLRDRLEQRLPGLLSAPIPQGRYQRTLTEAAKEHGMPHDPEVDLDDVDSEDDFDPSTDDPEDISGILLAEETRIVDFYIEIRTRIAALEKFPPEEDPDSIVGFTKEAVKSYLLPIVLVDGQHRLRGAVRAARASLETPVGKKRLMEALFGEGSVDPDEIDPDSLAGNLIKHNDRWLPMSLLMDDSPSEHVFQFVVVNQKATPMGKALLGTIVSTSLSKEELEPVAQRLRNAKIQLDDSRAVAYLTRAEESPFKGLVQTGIVGDNPEHLQWTVLKSLVQVFRELTGGKLYGQKNDYARKWRREFLPQSELVSEGDTDEAKFKIWSQADGPWRTVFIRFFTLVRDKFGVIDDMRAPNAWGSSRGNLFNMVSLTILAADYFEYLCMRKKTLNHVADVDATFEDWLDGVKDSYFAREWPLPTGMKKDQRPVKVKWASLWSEYRRDPSTGLPKVIEYVPK</sequence>
<dbReference type="Proteomes" id="UP000312512">
    <property type="component" value="Unassembled WGS sequence"/>
</dbReference>
<comment type="caution">
    <text evidence="2">The sequence shown here is derived from an EMBL/GenBank/DDBJ whole genome shotgun (WGS) entry which is preliminary data.</text>
</comment>
<evidence type="ECO:0000313" key="3">
    <source>
        <dbReference type="Proteomes" id="UP000312512"/>
    </source>
</evidence>
<evidence type="ECO:0008006" key="4">
    <source>
        <dbReference type="Google" id="ProtNLM"/>
    </source>
</evidence>
<organism evidence="2 3">
    <name type="scientific">Nonomuraea phyllanthi</name>
    <dbReference type="NCBI Taxonomy" id="2219224"/>
    <lineage>
        <taxon>Bacteria</taxon>
        <taxon>Bacillati</taxon>
        <taxon>Actinomycetota</taxon>
        <taxon>Actinomycetes</taxon>
        <taxon>Streptosporangiales</taxon>
        <taxon>Streptosporangiaceae</taxon>
        <taxon>Nonomuraea</taxon>
    </lineage>
</organism>
<proteinExistence type="predicted"/>
<evidence type="ECO:0000313" key="2">
    <source>
        <dbReference type="EMBL" id="KAB8182373.1"/>
    </source>
</evidence>
<dbReference type="OrthoDB" id="580979at2"/>
<dbReference type="AlphaFoldDB" id="A0A5C4UVX7"/>